<dbReference type="InterPro" id="IPR009057">
    <property type="entry name" value="Homeodomain-like_sf"/>
</dbReference>
<dbReference type="GeneID" id="97007102"/>
<evidence type="ECO:0000313" key="2">
    <source>
        <dbReference type="Proteomes" id="UP000036802"/>
    </source>
</evidence>
<evidence type="ECO:0000313" key="1">
    <source>
        <dbReference type="EMBL" id="KOA66164.1"/>
    </source>
</evidence>
<organism evidence="1 2">
    <name type="scientific">Bifidobacterium breve MCC 1114</name>
    <dbReference type="NCBI Taxonomy" id="1365964"/>
    <lineage>
        <taxon>Bacteria</taxon>
        <taxon>Bacillati</taxon>
        <taxon>Actinomycetota</taxon>
        <taxon>Actinomycetes</taxon>
        <taxon>Bifidobacteriales</taxon>
        <taxon>Bifidobacteriaceae</taxon>
        <taxon>Bifidobacterium</taxon>
    </lineage>
</organism>
<accession>A0A0L7D2E9</accession>
<dbReference type="RefSeq" id="WP_003827819.1">
    <property type="nucleotide sequence ID" value="NZ_AVQC01000007.1"/>
</dbReference>
<dbReference type="PATRIC" id="fig|1365964.3.peg.546"/>
<reference evidence="1 2" key="1">
    <citation type="journal article" date="2015" name="Int J Genomics">
        <title>Comparative Genomics Revealed Genetic Diversity and Species/Strain-Level Differences in Carbohydrate Metabolism of Three Probiotic Bifidobacterial Species.</title>
        <authorList>
            <person name="Odamaki T."/>
            <person name="Horigome A."/>
            <person name="Sugahara H."/>
            <person name="Hashikura N."/>
            <person name="Minami J."/>
            <person name="Xiao J.Z."/>
            <person name="Abe F."/>
        </authorList>
    </citation>
    <scope>NUCLEOTIDE SEQUENCE [LARGE SCALE GENOMIC DNA]</scope>
    <source>
        <strain evidence="1 2">MCC 1114</strain>
    </source>
</reference>
<dbReference type="SUPFAM" id="SSF46689">
    <property type="entry name" value="Homeodomain-like"/>
    <property type="match status" value="1"/>
</dbReference>
<dbReference type="EMBL" id="AVQC01000007">
    <property type="protein sequence ID" value="KOA66164.1"/>
    <property type="molecule type" value="Genomic_DNA"/>
</dbReference>
<dbReference type="AlphaFoldDB" id="A0A0L7D2E9"/>
<protein>
    <submittedName>
        <fullName evidence="1">Transposase IS1137</fullName>
    </submittedName>
</protein>
<gene>
    <name evidence="1" type="ORF">BBM1114_02690</name>
</gene>
<dbReference type="Gene3D" id="1.10.10.60">
    <property type="entry name" value="Homeodomain-like"/>
    <property type="match status" value="1"/>
</dbReference>
<sequence>MTKDLGVAPETLRRWCNQADATVTAETRQSAQEAMSELRKPRREVAELRRANEILTTASAFFEARLDPTHP</sequence>
<comment type="caution">
    <text evidence="1">The sequence shown here is derived from an EMBL/GenBank/DDBJ whole genome shotgun (WGS) entry which is preliminary data.</text>
</comment>
<name>A0A0L7D2E9_BIFBR</name>
<proteinExistence type="predicted"/>
<dbReference type="Proteomes" id="UP000036802">
    <property type="component" value="Unassembled WGS sequence"/>
</dbReference>